<feature type="region of interest" description="Disordered" evidence="6">
    <location>
        <begin position="94"/>
        <end position="145"/>
    </location>
</feature>
<evidence type="ECO:0000313" key="7">
    <source>
        <dbReference type="EMBL" id="SGZ55316.1"/>
    </source>
</evidence>
<evidence type="ECO:0000256" key="4">
    <source>
        <dbReference type="ARBA" id="ARBA00023242"/>
    </source>
</evidence>
<name>A0A1L0DFK5_9ASCO</name>
<dbReference type="Pfam" id="PF08513">
    <property type="entry name" value="LisH"/>
    <property type="match status" value="1"/>
</dbReference>
<dbReference type="PROSITE" id="PS50896">
    <property type="entry name" value="LISH"/>
    <property type="match status" value="1"/>
</dbReference>
<dbReference type="InterPro" id="IPR015943">
    <property type="entry name" value="WD40/YVTN_repeat-like_dom_sf"/>
</dbReference>
<proteinExistence type="predicted"/>
<dbReference type="Pfam" id="PF00400">
    <property type="entry name" value="WD40"/>
    <property type="match status" value="4"/>
</dbReference>
<dbReference type="SMART" id="SM00667">
    <property type="entry name" value="LisH"/>
    <property type="match status" value="1"/>
</dbReference>
<keyword evidence="4" id="KW-0539">Nucleus</keyword>
<dbReference type="GO" id="GO:0006357">
    <property type="term" value="P:regulation of transcription by RNA polymerase II"/>
    <property type="evidence" value="ECO:0007669"/>
    <property type="project" value="TreeGrafter"/>
</dbReference>
<dbReference type="AlphaFoldDB" id="A0A1L0DFK5"/>
<dbReference type="PANTHER" id="PTHR22846">
    <property type="entry name" value="WD40 REPEAT PROTEIN"/>
    <property type="match status" value="1"/>
</dbReference>
<accession>A0A1L0DFK5</accession>
<feature type="repeat" description="WD" evidence="5">
    <location>
        <begin position="213"/>
        <end position="240"/>
    </location>
</feature>
<evidence type="ECO:0000256" key="1">
    <source>
        <dbReference type="ARBA" id="ARBA00004123"/>
    </source>
</evidence>
<protein>
    <submittedName>
        <fullName evidence="7">CIC11C00000002129</fullName>
    </submittedName>
</protein>
<dbReference type="Gene3D" id="1.20.960.30">
    <property type="match status" value="1"/>
</dbReference>
<keyword evidence="2 5" id="KW-0853">WD repeat</keyword>
<evidence type="ECO:0000256" key="2">
    <source>
        <dbReference type="ARBA" id="ARBA00022574"/>
    </source>
</evidence>
<dbReference type="InterPro" id="IPR001680">
    <property type="entry name" value="WD40_rpt"/>
</dbReference>
<evidence type="ECO:0000313" key="8">
    <source>
        <dbReference type="Proteomes" id="UP000182259"/>
    </source>
</evidence>
<dbReference type="PANTHER" id="PTHR22846:SF2">
    <property type="entry name" value="F-BOX-LIKE_WD REPEAT-CONTAINING PROTEIN EBI"/>
    <property type="match status" value="1"/>
</dbReference>
<dbReference type="GO" id="GO:0034967">
    <property type="term" value="C:Set3 complex"/>
    <property type="evidence" value="ECO:0007669"/>
    <property type="project" value="TreeGrafter"/>
</dbReference>
<dbReference type="PROSITE" id="PS50082">
    <property type="entry name" value="WD_REPEATS_2"/>
    <property type="match status" value="2"/>
</dbReference>
<gene>
    <name evidence="7" type="ORF">SAMEA4029009_CIC11G00000002129</name>
</gene>
<dbReference type="InterPro" id="IPR006594">
    <property type="entry name" value="LisH"/>
</dbReference>
<dbReference type="EMBL" id="LT635767">
    <property type="protein sequence ID" value="SGZ55316.1"/>
    <property type="molecule type" value="Genomic_DNA"/>
</dbReference>
<dbReference type="Gene3D" id="2.130.10.10">
    <property type="entry name" value="YVTN repeat-like/Quinoprotein amine dehydrogenase"/>
    <property type="match status" value="1"/>
</dbReference>
<dbReference type="SUPFAM" id="SSF50998">
    <property type="entry name" value="Quinoprotein alcohol dehydrogenase-like"/>
    <property type="match status" value="1"/>
</dbReference>
<dbReference type="Proteomes" id="UP000182259">
    <property type="component" value="Chromosome IV"/>
</dbReference>
<evidence type="ECO:0000256" key="3">
    <source>
        <dbReference type="ARBA" id="ARBA00022737"/>
    </source>
</evidence>
<sequence length="578" mass="63449">MSLTSLELNYLIWRYLQESGYELAAFALEKKSQCLEYEHDKNKFIESIEPGCLVNLVQKGILYTFVEDAAEGKEERLTLVNALIKENELKQAETDTSQNFQLKSQANGGLAPDVEMEDATTGEDAEKSNNDVAAAPESQVPEESHELPFTTSILKPFLHFSPSVAAQWHPHSEVLAFGREDALALIHALDSHGVAESVTLNHPPVLVDEHPVNNEISTITWAPQGAMILTSGIDGEIRAWTPDGRLKNIVNSATDSERVPATLYSLIWNSRGLLLLTIDVNNTVAVWDGATLAPVGEILQANSANAHPIPSNGAGHPNLIRTACWVSDSKFAILTSNNAIKIYSVNPLLPLETSVTVVGQLVGHQNTISTILFGNISKLLASASDVDYTIKVWNSSLSQDALELNVFSENEPNVYYHTTPIVCLTWLSRSGDIQGNELLSVSMDGAVNIWDAFSGDSIVSANIFKNPDNFRLEEDIDIDQKNALVFVASVSPDFKYLAVGDDSGNVSIWDIQLLHYRDVKDLLRCEGIYAVGKKDDIGICDIVWDAKGTHLCVCYKGVDSIILEWSESKEDAKEEPKE</sequence>
<comment type="subcellular location">
    <subcellularLocation>
        <location evidence="1">Nucleus</location>
    </subcellularLocation>
</comment>
<keyword evidence="3" id="KW-0677">Repeat</keyword>
<feature type="repeat" description="WD" evidence="5">
    <location>
        <begin position="414"/>
        <end position="460"/>
    </location>
</feature>
<dbReference type="InterPro" id="IPR045183">
    <property type="entry name" value="Ebi-like"/>
</dbReference>
<evidence type="ECO:0000256" key="6">
    <source>
        <dbReference type="SAM" id="MobiDB-lite"/>
    </source>
</evidence>
<dbReference type="GO" id="GO:0003714">
    <property type="term" value="F:transcription corepressor activity"/>
    <property type="evidence" value="ECO:0007669"/>
    <property type="project" value="InterPro"/>
</dbReference>
<dbReference type="InterPro" id="IPR011047">
    <property type="entry name" value="Quinoprotein_ADH-like_sf"/>
</dbReference>
<evidence type="ECO:0000256" key="5">
    <source>
        <dbReference type="PROSITE-ProRule" id="PRU00221"/>
    </source>
</evidence>
<feature type="compositionally biased region" description="Polar residues" evidence="6">
    <location>
        <begin position="94"/>
        <end position="107"/>
    </location>
</feature>
<dbReference type="SMART" id="SM00320">
    <property type="entry name" value="WD40"/>
    <property type="match status" value="6"/>
</dbReference>
<feature type="compositionally biased region" description="Acidic residues" evidence="6">
    <location>
        <begin position="114"/>
        <end position="123"/>
    </location>
</feature>
<organism evidence="7 8">
    <name type="scientific">Sungouiella intermedia</name>
    <dbReference type="NCBI Taxonomy" id="45354"/>
    <lineage>
        <taxon>Eukaryota</taxon>
        <taxon>Fungi</taxon>
        <taxon>Dikarya</taxon>
        <taxon>Ascomycota</taxon>
        <taxon>Saccharomycotina</taxon>
        <taxon>Pichiomycetes</taxon>
        <taxon>Metschnikowiaceae</taxon>
        <taxon>Sungouiella</taxon>
    </lineage>
</organism>
<reference evidence="7 8" key="1">
    <citation type="submission" date="2016-10" db="EMBL/GenBank/DDBJ databases">
        <authorList>
            <person name="de Groot N.N."/>
        </authorList>
    </citation>
    <scope>NUCLEOTIDE SEQUENCE [LARGE SCALE GENOMIC DNA]</scope>
    <source>
        <strain evidence="7 8">PYCC 4715</strain>
    </source>
</reference>